<evidence type="ECO:0000259" key="12">
    <source>
        <dbReference type="Pfam" id="PF00712"/>
    </source>
</evidence>
<proteinExistence type="inferred from homology"/>
<keyword evidence="15" id="KW-1185">Reference proteome</keyword>
<organism evidence="14 15">
    <name type="scientific">Humidesulfovibrio mexicanus</name>
    <dbReference type="NCBI Taxonomy" id="147047"/>
    <lineage>
        <taxon>Bacteria</taxon>
        <taxon>Pseudomonadati</taxon>
        <taxon>Thermodesulfobacteriota</taxon>
        <taxon>Desulfovibrionia</taxon>
        <taxon>Desulfovibrionales</taxon>
        <taxon>Desulfovibrionaceae</taxon>
        <taxon>Humidesulfovibrio</taxon>
    </lineage>
</organism>
<reference evidence="14 15" key="1">
    <citation type="submission" date="2017-06" db="EMBL/GenBank/DDBJ databases">
        <authorList>
            <person name="Kim H.J."/>
            <person name="Triplett B.A."/>
        </authorList>
    </citation>
    <scope>NUCLEOTIDE SEQUENCE [LARGE SCALE GENOMIC DNA]</scope>
    <source>
        <strain evidence="14 15">DSM 13116</strain>
    </source>
</reference>
<evidence type="ECO:0000256" key="2">
    <source>
        <dbReference type="ARBA" id="ARBA00010752"/>
    </source>
</evidence>
<evidence type="ECO:0000256" key="10">
    <source>
        <dbReference type="ARBA" id="ARBA00030988"/>
    </source>
</evidence>
<feature type="domain" description="DNA polymerase III beta sliding clamp C-terminal" evidence="13">
    <location>
        <begin position="264"/>
        <end position="374"/>
    </location>
</feature>
<comment type="subcellular location">
    <subcellularLocation>
        <location evidence="1">Cytoplasm</location>
    </subcellularLocation>
</comment>
<keyword evidence="4" id="KW-0963">Cytoplasm</keyword>
<dbReference type="SMART" id="SM00480">
    <property type="entry name" value="POL3Bc"/>
    <property type="match status" value="1"/>
</dbReference>
<keyword evidence="6" id="KW-0548">Nucleotidyltransferase</keyword>
<dbReference type="Gene3D" id="3.70.10.10">
    <property type="match status" value="1"/>
</dbReference>
<evidence type="ECO:0000256" key="5">
    <source>
        <dbReference type="ARBA" id="ARBA00022679"/>
    </source>
</evidence>
<comment type="similarity">
    <text evidence="2">Belongs to the beta sliding clamp family.</text>
</comment>
<evidence type="ECO:0000256" key="6">
    <source>
        <dbReference type="ARBA" id="ARBA00022695"/>
    </source>
</evidence>
<dbReference type="Pfam" id="PF02768">
    <property type="entry name" value="DNA_pol3_beta_3"/>
    <property type="match status" value="1"/>
</dbReference>
<gene>
    <name evidence="14" type="ORF">SAMN04488503_1581</name>
</gene>
<accession>A0A238ZU42</accession>
<dbReference type="SUPFAM" id="SSF55979">
    <property type="entry name" value="DNA clamp"/>
    <property type="match status" value="3"/>
</dbReference>
<dbReference type="NCBIfam" id="TIGR00663">
    <property type="entry name" value="dnan"/>
    <property type="match status" value="1"/>
</dbReference>
<evidence type="ECO:0000259" key="13">
    <source>
        <dbReference type="Pfam" id="PF02768"/>
    </source>
</evidence>
<dbReference type="PANTHER" id="PTHR30478:SF0">
    <property type="entry name" value="BETA SLIDING CLAMP"/>
    <property type="match status" value="1"/>
</dbReference>
<dbReference type="InterPro" id="IPR022634">
    <property type="entry name" value="DNA_polIII_beta_N"/>
</dbReference>
<evidence type="ECO:0000313" key="14">
    <source>
        <dbReference type="EMBL" id="SNR86438.1"/>
    </source>
</evidence>
<dbReference type="AlphaFoldDB" id="A0A238ZU42"/>
<evidence type="ECO:0000256" key="9">
    <source>
        <dbReference type="ARBA" id="ARBA00023125"/>
    </source>
</evidence>
<sequence>MFVKVNRDEIIEGLQKSAGIIPAKTGAAFLRSIWLEAQDGSLKIMSTDSSLEFCGEYPAQVMTPGRVGVQGRAFCDLVRNLPKGELTIKVDEEGKNMLIEQGRRKYKLPANEPEWFQAFAPFPEGETVFWSGDFLHEVIEKIGFCISEEDNMEAIACLYLKPEQDAAGKRVEVCGLNGHQFAMFTFVNDDIFNLLPRDGVLIQRKYLSELKKWLGADEIELAMGEKRLFLRTGDKRETFSLPLSFYQYPNYQGFLSKLKDPTAARLTVNRSELIDTLERILIFNTDSNRCTYFLFSPGEVVLYSQGQDVGTAQEPLAATYQGDLQRIAFPTRNLIEILSHYASQEVTLILTGAEAPCGVSGDKDQNYNVIIMPMMIQEETYYAEENA</sequence>
<dbReference type="GO" id="GO:0003887">
    <property type="term" value="F:DNA-directed DNA polymerase activity"/>
    <property type="evidence" value="ECO:0007669"/>
    <property type="project" value="UniProtKB-KW"/>
</dbReference>
<evidence type="ECO:0000256" key="7">
    <source>
        <dbReference type="ARBA" id="ARBA00022705"/>
    </source>
</evidence>
<dbReference type="GO" id="GO:0003677">
    <property type="term" value="F:DNA binding"/>
    <property type="evidence" value="ECO:0007669"/>
    <property type="project" value="UniProtKB-KW"/>
</dbReference>
<dbReference type="OrthoDB" id="8421503at2"/>
<dbReference type="PANTHER" id="PTHR30478">
    <property type="entry name" value="DNA POLYMERASE III SUBUNIT BETA"/>
    <property type="match status" value="1"/>
</dbReference>
<dbReference type="Proteomes" id="UP000198324">
    <property type="component" value="Unassembled WGS sequence"/>
</dbReference>
<dbReference type="GO" id="GO:0006271">
    <property type="term" value="P:DNA strand elongation involved in DNA replication"/>
    <property type="evidence" value="ECO:0007669"/>
    <property type="project" value="TreeGrafter"/>
</dbReference>
<evidence type="ECO:0000256" key="4">
    <source>
        <dbReference type="ARBA" id="ARBA00022490"/>
    </source>
</evidence>
<dbReference type="EMBL" id="FZOC01000003">
    <property type="protein sequence ID" value="SNR86438.1"/>
    <property type="molecule type" value="Genomic_DNA"/>
</dbReference>
<feature type="domain" description="DNA polymerase III beta sliding clamp N-terminal" evidence="12">
    <location>
        <begin position="1"/>
        <end position="114"/>
    </location>
</feature>
<dbReference type="InterPro" id="IPR046938">
    <property type="entry name" value="DNA_clamp_sf"/>
</dbReference>
<protein>
    <recommendedName>
        <fullName evidence="3">Beta sliding clamp</fullName>
    </recommendedName>
    <alternativeName>
        <fullName evidence="11">Beta-clamp processivity factor</fullName>
    </alternativeName>
    <alternativeName>
        <fullName evidence="10">DNA polymerase III beta sliding clamp subunit</fullName>
    </alternativeName>
</protein>
<dbReference type="GO" id="GO:0005737">
    <property type="term" value="C:cytoplasm"/>
    <property type="evidence" value="ECO:0007669"/>
    <property type="project" value="UniProtKB-SubCell"/>
</dbReference>
<keyword evidence="7" id="KW-0235">DNA replication</keyword>
<dbReference type="InterPro" id="IPR001001">
    <property type="entry name" value="DNA_polIII_beta"/>
</dbReference>
<keyword evidence="9" id="KW-0238">DNA-binding</keyword>
<evidence type="ECO:0000256" key="3">
    <source>
        <dbReference type="ARBA" id="ARBA00021035"/>
    </source>
</evidence>
<keyword evidence="5" id="KW-0808">Transferase</keyword>
<evidence type="ECO:0000256" key="1">
    <source>
        <dbReference type="ARBA" id="ARBA00004496"/>
    </source>
</evidence>
<dbReference type="GO" id="GO:0009360">
    <property type="term" value="C:DNA polymerase III complex"/>
    <property type="evidence" value="ECO:0007669"/>
    <property type="project" value="InterPro"/>
</dbReference>
<name>A0A238ZU42_9BACT</name>
<dbReference type="GO" id="GO:0008408">
    <property type="term" value="F:3'-5' exonuclease activity"/>
    <property type="evidence" value="ECO:0007669"/>
    <property type="project" value="InterPro"/>
</dbReference>
<dbReference type="Pfam" id="PF00712">
    <property type="entry name" value="DNA_pol3_beta"/>
    <property type="match status" value="1"/>
</dbReference>
<keyword evidence="8" id="KW-0239">DNA-directed DNA polymerase</keyword>
<evidence type="ECO:0000313" key="15">
    <source>
        <dbReference type="Proteomes" id="UP000198324"/>
    </source>
</evidence>
<dbReference type="InterPro" id="IPR022635">
    <property type="entry name" value="DNA_polIII_beta_C"/>
</dbReference>
<dbReference type="Gene3D" id="3.10.150.10">
    <property type="entry name" value="DNA Polymerase III, subunit A, domain 2"/>
    <property type="match status" value="1"/>
</dbReference>
<evidence type="ECO:0000256" key="8">
    <source>
        <dbReference type="ARBA" id="ARBA00022932"/>
    </source>
</evidence>
<dbReference type="RefSeq" id="WP_089273501.1">
    <property type="nucleotide sequence ID" value="NZ_FZOC01000003.1"/>
</dbReference>
<evidence type="ECO:0000256" key="11">
    <source>
        <dbReference type="ARBA" id="ARBA00033276"/>
    </source>
</evidence>